<proteinExistence type="predicted"/>
<name>A0A0P7BKD3_9BACT</name>
<comment type="caution">
    <text evidence="1">The sequence shown here is derived from an EMBL/GenBank/DDBJ whole genome shotgun (WGS) entry which is preliminary data.</text>
</comment>
<evidence type="ECO:0008006" key="3">
    <source>
        <dbReference type="Google" id="ProtNLM"/>
    </source>
</evidence>
<accession>A0A0P7BKD3</accession>
<dbReference type="PATRIC" id="fig|1605367.3.peg.276"/>
<protein>
    <recommendedName>
        <fullName evidence="3">PsbP C-terminal domain-containing protein</fullName>
    </recommendedName>
</protein>
<gene>
    <name evidence="1" type="ORF">AFM12_14365</name>
</gene>
<dbReference type="AlphaFoldDB" id="A0A0P7BKD3"/>
<organism evidence="1 2">
    <name type="scientific">Jiulongibacter sediminis</name>
    <dbReference type="NCBI Taxonomy" id="1605367"/>
    <lineage>
        <taxon>Bacteria</taxon>
        <taxon>Pseudomonadati</taxon>
        <taxon>Bacteroidota</taxon>
        <taxon>Cytophagia</taxon>
        <taxon>Cytophagales</taxon>
        <taxon>Leadbetterellaceae</taxon>
        <taxon>Jiulongibacter</taxon>
    </lineage>
</organism>
<dbReference type="Proteomes" id="UP000050454">
    <property type="component" value="Unassembled WGS sequence"/>
</dbReference>
<evidence type="ECO:0000313" key="2">
    <source>
        <dbReference type="Proteomes" id="UP000050454"/>
    </source>
</evidence>
<sequence>MKTIGLTFLTILLATAFTVVIDLETKLLLNDKVELKVPKDFDIMSEELMQLKYPSERRPTLVYSNESGGINVALNLTQSPASQQLIPVYKDNFVRTFKNLYPSAEWKDSGVKTIDGRKVGYLELITPAIDTEIYNLMFFTDLDGQLLLCTFNCTRKSIEEWTPTAKEIMNSLKIKKTGP</sequence>
<reference evidence="1 2" key="1">
    <citation type="submission" date="2015-07" db="EMBL/GenBank/DDBJ databases">
        <title>The draft genome sequence of Leadbetterella sp. JN14-9.</title>
        <authorList>
            <person name="Liu Y."/>
            <person name="Du J."/>
            <person name="Shao Z."/>
        </authorList>
    </citation>
    <scope>NUCLEOTIDE SEQUENCE [LARGE SCALE GENOMIC DNA]</scope>
    <source>
        <strain evidence="1 2">JN14-9</strain>
    </source>
</reference>
<dbReference type="EMBL" id="LGTQ01000010">
    <property type="protein sequence ID" value="KPM47721.1"/>
    <property type="molecule type" value="Genomic_DNA"/>
</dbReference>
<keyword evidence="2" id="KW-1185">Reference proteome</keyword>
<evidence type="ECO:0000313" key="1">
    <source>
        <dbReference type="EMBL" id="KPM47721.1"/>
    </source>
</evidence>
<dbReference type="Gene3D" id="3.40.1000.10">
    <property type="entry name" value="Mog1/PsbP, alpha/beta/alpha sandwich"/>
    <property type="match status" value="1"/>
</dbReference>
<dbReference type="STRING" id="1605367.AFM12_14365"/>